<name>A0ABQ2WPU0_9ALTE</name>
<dbReference type="Proteomes" id="UP000634667">
    <property type="component" value="Unassembled WGS sequence"/>
</dbReference>
<dbReference type="EMBL" id="BMYR01000009">
    <property type="protein sequence ID" value="GGW66176.1"/>
    <property type="molecule type" value="Genomic_DNA"/>
</dbReference>
<organism evidence="1 2">
    <name type="scientific">Alishewanella tabrizica</name>
    <dbReference type="NCBI Taxonomy" id="671278"/>
    <lineage>
        <taxon>Bacteria</taxon>
        <taxon>Pseudomonadati</taxon>
        <taxon>Pseudomonadota</taxon>
        <taxon>Gammaproteobacteria</taxon>
        <taxon>Alteromonadales</taxon>
        <taxon>Alteromonadaceae</taxon>
        <taxon>Alishewanella</taxon>
    </lineage>
</organism>
<evidence type="ECO:0000313" key="1">
    <source>
        <dbReference type="EMBL" id="GGW66176.1"/>
    </source>
</evidence>
<gene>
    <name evidence="1" type="ORF">GCM10008111_22650</name>
</gene>
<accession>A0ABQ2WPU0</accession>
<reference evidence="2" key="1">
    <citation type="journal article" date="2019" name="Int. J. Syst. Evol. Microbiol.">
        <title>The Global Catalogue of Microorganisms (GCM) 10K type strain sequencing project: providing services to taxonomists for standard genome sequencing and annotation.</title>
        <authorList>
            <consortium name="The Broad Institute Genomics Platform"/>
            <consortium name="The Broad Institute Genome Sequencing Center for Infectious Disease"/>
            <person name="Wu L."/>
            <person name="Ma J."/>
        </authorList>
    </citation>
    <scope>NUCLEOTIDE SEQUENCE [LARGE SCALE GENOMIC DNA]</scope>
    <source>
        <strain evidence="2">KCTC 23723</strain>
    </source>
</reference>
<comment type="caution">
    <text evidence="1">The sequence shown here is derived from an EMBL/GenBank/DDBJ whole genome shotgun (WGS) entry which is preliminary data.</text>
</comment>
<proteinExistence type="predicted"/>
<evidence type="ECO:0000313" key="2">
    <source>
        <dbReference type="Proteomes" id="UP000634667"/>
    </source>
</evidence>
<keyword evidence="2" id="KW-1185">Reference proteome</keyword>
<sequence>MLTTLTITAEFALNNKLLHIKHSNNTYPKLRFSVEPESIDVFFYNTLDPEHQLY</sequence>
<protein>
    <submittedName>
        <fullName evidence="1">Uncharacterized protein</fullName>
    </submittedName>
</protein>